<organism evidence="1 2">
    <name type="scientific">Candidatus Haliotispira prima</name>
    <dbReference type="NCBI Taxonomy" id="3034016"/>
    <lineage>
        <taxon>Bacteria</taxon>
        <taxon>Pseudomonadati</taxon>
        <taxon>Spirochaetota</taxon>
        <taxon>Spirochaetia</taxon>
        <taxon>Spirochaetales</taxon>
        <taxon>Spirochaetaceae</taxon>
        <taxon>Candidatus Haliotispira</taxon>
    </lineage>
</organism>
<dbReference type="EMBL" id="CP123443">
    <property type="protein sequence ID" value="WGK69443.1"/>
    <property type="molecule type" value="Genomic_DNA"/>
</dbReference>
<reference evidence="1 2" key="1">
    <citation type="submission" date="2023-04" db="EMBL/GenBank/DDBJ databases">
        <title>Spirochaete genome identified in red abalone sample constitutes a novel genus.</title>
        <authorList>
            <person name="Sharma S.P."/>
            <person name="Purcell C.M."/>
            <person name="Hyde J.R."/>
            <person name="Severin A.J."/>
        </authorList>
    </citation>
    <scope>NUCLEOTIDE SEQUENCE [LARGE SCALE GENOMIC DNA]</scope>
    <source>
        <strain evidence="1 2">SP-2023</strain>
    </source>
</reference>
<sequence length="83" mass="9558">MISITKPTLAQQAEIAIQTRLGDWFADPSLGSELHKVNQFKTSRENYQVLRKSLLDAVAHLPVEPETWQEGSEFRYRITEKDV</sequence>
<keyword evidence="2" id="KW-1185">Reference proteome</keyword>
<evidence type="ECO:0000313" key="1">
    <source>
        <dbReference type="EMBL" id="WGK69443.1"/>
    </source>
</evidence>
<gene>
    <name evidence="1" type="ORF">P0082_00885</name>
</gene>
<accession>A0ABY8MJR9</accession>
<proteinExistence type="predicted"/>
<name>A0ABY8MJR9_9SPIO</name>
<evidence type="ECO:0000313" key="2">
    <source>
        <dbReference type="Proteomes" id="UP001228690"/>
    </source>
</evidence>
<dbReference type="RefSeq" id="WP_326927626.1">
    <property type="nucleotide sequence ID" value="NZ_CP123443.1"/>
</dbReference>
<dbReference type="Proteomes" id="UP001228690">
    <property type="component" value="Chromosome"/>
</dbReference>
<protein>
    <submittedName>
        <fullName evidence="1">Uncharacterized protein</fullName>
    </submittedName>
</protein>